<gene>
    <name evidence="8" type="ORF">LX66_1849</name>
</gene>
<feature type="domain" description="Glycoside hydrolase family 2 immunoglobulin-like beta-sandwich" evidence="5">
    <location>
        <begin position="224"/>
        <end position="318"/>
    </location>
</feature>
<dbReference type="Gene3D" id="3.20.20.80">
    <property type="entry name" value="Glycosidases"/>
    <property type="match status" value="1"/>
</dbReference>
<dbReference type="InterPro" id="IPR008979">
    <property type="entry name" value="Galactose-bd-like_sf"/>
</dbReference>
<dbReference type="InterPro" id="IPR006104">
    <property type="entry name" value="Glyco_hydro_2_N"/>
</dbReference>
<dbReference type="RefSeq" id="WP_145712195.1">
    <property type="nucleotide sequence ID" value="NZ_BAAAFY010000001.1"/>
</dbReference>
<evidence type="ECO:0000259" key="5">
    <source>
        <dbReference type="Pfam" id="PF00703"/>
    </source>
</evidence>
<evidence type="ECO:0000256" key="3">
    <source>
        <dbReference type="ARBA" id="ARBA00023295"/>
    </source>
</evidence>
<evidence type="ECO:0000256" key="1">
    <source>
        <dbReference type="ARBA" id="ARBA00007401"/>
    </source>
</evidence>
<dbReference type="InterPro" id="IPR051913">
    <property type="entry name" value="GH2_Domain-Containing"/>
</dbReference>
<dbReference type="EMBL" id="VLLG01000003">
    <property type="protein sequence ID" value="TWI87778.1"/>
    <property type="molecule type" value="Genomic_DNA"/>
</dbReference>
<dbReference type="InterPro" id="IPR006103">
    <property type="entry name" value="Glyco_hydro_2_cat"/>
</dbReference>
<feature type="domain" description="Glycosyl hydrolases family 2 sugar binding" evidence="7">
    <location>
        <begin position="117"/>
        <end position="221"/>
    </location>
</feature>
<dbReference type="InterPro" id="IPR036156">
    <property type="entry name" value="Beta-gal/glucu_dom_sf"/>
</dbReference>
<dbReference type="Gene3D" id="1.25.40.10">
    <property type="entry name" value="Tetratricopeptide repeat domain"/>
    <property type="match status" value="1"/>
</dbReference>
<dbReference type="Gene3D" id="2.60.120.260">
    <property type="entry name" value="Galactose-binding domain-like"/>
    <property type="match status" value="1"/>
</dbReference>
<sequence>MNKKIKSFALSILLVIPFIYSYAQQKTKAAASNWRMQPVHVPTRWAKDVSPTNVLKEYPRPQLVRQNWQNLNGLWQYAISGKDADIPKQFDGHILVPFPLESALSGIEKQLMPDQLLWYKRIIDCPSIPTNERLLLHFGAVDWQTTVFVNGRQIGIHTGGYQNFSFDITDYIKRGANELLVKVYDPTDRGPNPHGKQVLNPQNIYYTSTSGIWQTVWIEKVPAIHVTSIRTTPDIDNSVIRVTVNVSKENSNLKVKVTAKTNGRIVKSVNGKTGTTIELPITKARLWTPDDPFLYDLNIKLLQGSKVIDKVDSYFGMRKIDIQKDEKGIDRIFLNNKYTYNLGTLDQGYWPDGIYTAPTDEALAFDIKAIKAMGFNTIRKHIKIEPARWYYHADQIGILVWQDFVNPPHGLPDSSKQIFENEVRATIDQLYNHPSIITWVLFNERWGAYDQKRLTEWVKLYDPSRLVNGHSGELLYVNDRLRARADSPYISSDMVDVHSYPDPMAVPYLPGKARVLGEFGGIGVPVPEHEWNDLQGWGYIQVTPMELVGKYEIMLKRLKKLEIEGLSGSIYTQPFDVEGEVNGLLTYDREIIKIPINQLQDVHQEFVPRMRKGVLNPESSIAENVNINDTDQRFPELLNEYEKGKRDSAFLRRLTLMAHRKKDKINATKISNDYIAGLKEPYSKKNLIFIRQVTQTSNDSGFKLFQSNPEKVNAILGGNAAELKIKEVIHQEEIAPYISDSNITPDWDAIHKSIISKYGNLFEEYVLGQQMIYYINKKDWESFGKYYVSYFEKAVMHSDYNINNVSWYIFLYINDPKILEFAVKVNKINVENFDKTAEAHDTYANLLYKLGKTKEAIEWQEKAVKMSNNDTEIAKNLAKMKKGQPTWH</sequence>
<feature type="chain" id="PRO_5022077811" evidence="4">
    <location>
        <begin position="24"/>
        <end position="888"/>
    </location>
</feature>
<dbReference type="GO" id="GO:0004553">
    <property type="term" value="F:hydrolase activity, hydrolyzing O-glycosyl compounds"/>
    <property type="evidence" value="ECO:0007669"/>
    <property type="project" value="InterPro"/>
</dbReference>
<evidence type="ECO:0000259" key="7">
    <source>
        <dbReference type="Pfam" id="PF02837"/>
    </source>
</evidence>
<dbReference type="InterPro" id="IPR011990">
    <property type="entry name" value="TPR-like_helical_dom_sf"/>
</dbReference>
<dbReference type="Gene3D" id="2.60.40.10">
    <property type="entry name" value="Immunoglobulins"/>
    <property type="match status" value="1"/>
</dbReference>
<keyword evidence="4" id="KW-0732">Signal</keyword>
<dbReference type="InterPro" id="IPR017853">
    <property type="entry name" value="GH"/>
</dbReference>
<keyword evidence="9" id="KW-1185">Reference proteome</keyword>
<evidence type="ECO:0000259" key="6">
    <source>
        <dbReference type="Pfam" id="PF02836"/>
    </source>
</evidence>
<proteinExistence type="inferred from homology"/>
<dbReference type="Proteomes" id="UP000316778">
    <property type="component" value="Unassembled WGS sequence"/>
</dbReference>
<dbReference type="InterPro" id="IPR006102">
    <property type="entry name" value="Ig-like_GH2"/>
</dbReference>
<dbReference type="Pfam" id="PF00703">
    <property type="entry name" value="Glyco_hydro_2"/>
    <property type="match status" value="1"/>
</dbReference>
<keyword evidence="3" id="KW-0326">Glycosidase</keyword>
<dbReference type="PANTHER" id="PTHR42732">
    <property type="entry name" value="BETA-GALACTOSIDASE"/>
    <property type="match status" value="1"/>
</dbReference>
<dbReference type="Pfam" id="PF02836">
    <property type="entry name" value="Glyco_hydro_2_C"/>
    <property type="match status" value="1"/>
</dbReference>
<dbReference type="AlphaFoldDB" id="A0A562T371"/>
<dbReference type="GO" id="GO:0005975">
    <property type="term" value="P:carbohydrate metabolic process"/>
    <property type="evidence" value="ECO:0007669"/>
    <property type="project" value="InterPro"/>
</dbReference>
<dbReference type="SUPFAM" id="SSF51445">
    <property type="entry name" value="(Trans)glycosidases"/>
    <property type="match status" value="1"/>
</dbReference>
<dbReference type="InterPro" id="IPR013783">
    <property type="entry name" value="Ig-like_fold"/>
</dbReference>
<evidence type="ECO:0000256" key="2">
    <source>
        <dbReference type="ARBA" id="ARBA00022801"/>
    </source>
</evidence>
<dbReference type="OrthoDB" id="9801077at2"/>
<dbReference type="PANTHER" id="PTHR42732:SF2">
    <property type="entry name" value="BETA-MANNOSIDASE"/>
    <property type="match status" value="1"/>
</dbReference>
<keyword evidence="2 8" id="KW-0378">Hydrolase</keyword>
<evidence type="ECO:0000313" key="9">
    <source>
        <dbReference type="Proteomes" id="UP000316778"/>
    </source>
</evidence>
<feature type="domain" description="Glycoside hydrolase family 2 catalytic" evidence="6">
    <location>
        <begin position="361"/>
        <end position="472"/>
    </location>
</feature>
<comment type="caution">
    <text evidence="8">The sequence shown here is derived from an EMBL/GenBank/DDBJ whole genome shotgun (WGS) entry which is preliminary data.</text>
</comment>
<name>A0A562T371_CHIJA</name>
<dbReference type="Pfam" id="PF02837">
    <property type="entry name" value="Glyco_hydro_2_N"/>
    <property type="match status" value="1"/>
</dbReference>
<comment type="similarity">
    <text evidence="1">Belongs to the glycosyl hydrolase 2 family.</text>
</comment>
<dbReference type="SUPFAM" id="SSF49303">
    <property type="entry name" value="beta-Galactosidase/glucuronidase domain"/>
    <property type="match status" value="1"/>
</dbReference>
<dbReference type="SUPFAM" id="SSF48452">
    <property type="entry name" value="TPR-like"/>
    <property type="match status" value="1"/>
</dbReference>
<organism evidence="8 9">
    <name type="scientific">Chitinophaga japonensis</name>
    <name type="common">Flexibacter japonensis</name>
    <dbReference type="NCBI Taxonomy" id="104662"/>
    <lineage>
        <taxon>Bacteria</taxon>
        <taxon>Pseudomonadati</taxon>
        <taxon>Bacteroidota</taxon>
        <taxon>Chitinophagia</taxon>
        <taxon>Chitinophagales</taxon>
        <taxon>Chitinophagaceae</taxon>
        <taxon>Chitinophaga</taxon>
    </lineage>
</organism>
<protein>
    <submittedName>
        <fullName evidence="8">Glycosyl hydrolase family 2</fullName>
    </submittedName>
</protein>
<feature type="signal peptide" evidence="4">
    <location>
        <begin position="1"/>
        <end position="23"/>
    </location>
</feature>
<evidence type="ECO:0000256" key="4">
    <source>
        <dbReference type="SAM" id="SignalP"/>
    </source>
</evidence>
<accession>A0A562T371</accession>
<reference evidence="8 9" key="1">
    <citation type="journal article" date="2013" name="Stand. Genomic Sci.">
        <title>Genomic Encyclopedia of Type Strains, Phase I: The one thousand microbial genomes (KMG-I) project.</title>
        <authorList>
            <person name="Kyrpides N.C."/>
            <person name="Woyke T."/>
            <person name="Eisen J.A."/>
            <person name="Garrity G."/>
            <person name="Lilburn T.G."/>
            <person name="Beck B.J."/>
            <person name="Whitman W.B."/>
            <person name="Hugenholtz P."/>
            <person name="Klenk H.P."/>
        </authorList>
    </citation>
    <scope>NUCLEOTIDE SEQUENCE [LARGE SCALE GENOMIC DNA]</scope>
    <source>
        <strain evidence="8 9">DSM 13484</strain>
    </source>
</reference>
<evidence type="ECO:0000313" key="8">
    <source>
        <dbReference type="EMBL" id="TWI87778.1"/>
    </source>
</evidence>
<dbReference type="SUPFAM" id="SSF49785">
    <property type="entry name" value="Galactose-binding domain-like"/>
    <property type="match status" value="1"/>
</dbReference>